<dbReference type="InterPro" id="IPR017972">
    <property type="entry name" value="Cyt_P450_CS"/>
</dbReference>
<keyword evidence="5 7" id="KW-0408">Iron</keyword>
<dbReference type="GO" id="GO:0016705">
    <property type="term" value="F:oxidoreductase activity, acting on paired donors, with incorporation or reduction of molecular oxygen"/>
    <property type="evidence" value="ECO:0007669"/>
    <property type="project" value="InterPro"/>
</dbReference>
<comment type="similarity">
    <text evidence="1 7">Belongs to the cytochrome P450 family.</text>
</comment>
<gene>
    <name evidence="8" type="ORF">L0P92_03265</name>
</gene>
<dbReference type="PANTHER" id="PTHR46696">
    <property type="entry name" value="P450, PUTATIVE (EUROFUNG)-RELATED"/>
    <property type="match status" value="1"/>
</dbReference>
<dbReference type="CDD" id="cd20625">
    <property type="entry name" value="CYP164-like"/>
    <property type="match status" value="1"/>
</dbReference>
<keyword evidence="9" id="KW-1185">Reference proteome</keyword>
<protein>
    <submittedName>
        <fullName evidence="8">Cytochrome P450</fullName>
    </submittedName>
</protein>
<dbReference type="Proteomes" id="UP001139384">
    <property type="component" value="Unassembled WGS sequence"/>
</dbReference>
<evidence type="ECO:0000256" key="2">
    <source>
        <dbReference type="ARBA" id="ARBA00022617"/>
    </source>
</evidence>
<dbReference type="RefSeq" id="WP_234760901.1">
    <property type="nucleotide sequence ID" value="NZ_JAKEIP010000006.1"/>
</dbReference>
<dbReference type="PRINTS" id="PR00385">
    <property type="entry name" value="P450"/>
</dbReference>
<sequence length="412" mass="45599">MTIHVAPGLGDPDLRGEPASRDPYAVYDALRERGPVVLSSVHRAWLITAHAAVAGAHTRPELSSDRIGPMIDGGRVSLTQESLRVLSLMRDWMVVTDPPAHTRLRRVAAAAFKRQRIALMTDLIRDRVDELLDAFVRSGETDLIEHVAHPLPASLIADLLGAPREDRDRFRLWSDDLALVAFGAGGEAQEERHVRALSGLENMFGYFRELLERARSAADDTILSVLAVPQPDGTRLTDDEILSMSALLLFAGHETTINSISNGVLALLRHPDQLQQLKADRSLMPGAVEEMLRYDGPVKLVVRWVTRDLELGGEVLRAGDRAYLVNSAANRDPSVFDFPDSFDIRRSPNPHLAFGRGVHACIGAQLARIEMRVAIERILDRLPGLRLAGEPQWLPSLASRAMRELRVTHDAR</sequence>
<comment type="caution">
    <text evidence="8">The sequence shown here is derived from an EMBL/GenBank/DDBJ whole genome shotgun (WGS) entry which is preliminary data.</text>
</comment>
<evidence type="ECO:0000256" key="3">
    <source>
        <dbReference type="ARBA" id="ARBA00022723"/>
    </source>
</evidence>
<dbReference type="Gene3D" id="1.10.630.10">
    <property type="entry name" value="Cytochrome P450"/>
    <property type="match status" value="1"/>
</dbReference>
<evidence type="ECO:0000313" key="8">
    <source>
        <dbReference type="EMBL" id="MCF1592590.1"/>
    </source>
</evidence>
<dbReference type="GO" id="GO:0005506">
    <property type="term" value="F:iron ion binding"/>
    <property type="evidence" value="ECO:0007669"/>
    <property type="project" value="InterPro"/>
</dbReference>
<dbReference type="InterPro" id="IPR001128">
    <property type="entry name" value="Cyt_P450"/>
</dbReference>
<dbReference type="SUPFAM" id="SSF48264">
    <property type="entry name" value="Cytochrome P450"/>
    <property type="match status" value="1"/>
</dbReference>
<dbReference type="FunFam" id="1.10.630.10:FF:000018">
    <property type="entry name" value="Cytochrome P450 monooxygenase"/>
    <property type="match status" value="1"/>
</dbReference>
<accession>A0A9X1PS98</accession>
<dbReference type="GO" id="GO:0020037">
    <property type="term" value="F:heme binding"/>
    <property type="evidence" value="ECO:0007669"/>
    <property type="project" value="InterPro"/>
</dbReference>
<evidence type="ECO:0000256" key="5">
    <source>
        <dbReference type="ARBA" id="ARBA00023004"/>
    </source>
</evidence>
<reference evidence="8" key="1">
    <citation type="submission" date="2022-01" db="EMBL/GenBank/DDBJ databases">
        <title>Draft Genome Sequences of Seven Type Strains of the Genus Streptomyces.</title>
        <authorList>
            <person name="Aziz S."/>
            <person name="Coretto E."/>
            <person name="Chronakova A."/>
            <person name="Sproer C."/>
            <person name="Huber K."/>
            <person name="Nouioui I."/>
            <person name="Gross H."/>
        </authorList>
    </citation>
    <scope>NUCLEOTIDE SEQUENCE</scope>
    <source>
        <strain evidence="8">DSM 103493</strain>
    </source>
</reference>
<organism evidence="8 9">
    <name type="scientific">Streptomyces muensis</name>
    <dbReference type="NCBI Taxonomy" id="1077944"/>
    <lineage>
        <taxon>Bacteria</taxon>
        <taxon>Bacillati</taxon>
        <taxon>Actinomycetota</taxon>
        <taxon>Actinomycetes</taxon>
        <taxon>Kitasatosporales</taxon>
        <taxon>Streptomycetaceae</taxon>
        <taxon>Streptomyces</taxon>
    </lineage>
</organism>
<dbReference type="EMBL" id="JAKEIP010000006">
    <property type="protein sequence ID" value="MCF1592590.1"/>
    <property type="molecule type" value="Genomic_DNA"/>
</dbReference>
<dbReference type="AlphaFoldDB" id="A0A9X1PS98"/>
<proteinExistence type="inferred from homology"/>
<evidence type="ECO:0000256" key="6">
    <source>
        <dbReference type="ARBA" id="ARBA00023033"/>
    </source>
</evidence>
<keyword evidence="2 7" id="KW-0349">Heme</keyword>
<dbReference type="GO" id="GO:0004497">
    <property type="term" value="F:monooxygenase activity"/>
    <property type="evidence" value="ECO:0007669"/>
    <property type="project" value="UniProtKB-KW"/>
</dbReference>
<dbReference type="PROSITE" id="PS00086">
    <property type="entry name" value="CYTOCHROME_P450"/>
    <property type="match status" value="1"/>
</dbReference>
<evidence type="ECO:0000256" key="7">
    <source>
        <dbReference type="RuleBase" id="RU000461"/>
    </source>
</evidence>
<dbReference type="PANTHER" id="PTHR46696:SF1">
    <property type="entry name" value="CYTOCHROME P450 YJIB-RELATED"/>
    <property type="match status" value="1"/>
</dbReference>
<dbReference type="Pfam" id="PF00067">
    <property type="entry name" value="p450"/>
    <property type="match status" value="1"/>
</dbReference>
<evidence type="ECO:0000256" key="4">
    <source>
        <dbReference type="ARBA" id="ARBA00023002"/>
    </source>
</evidence>
<name>A0A9X1PS98_STRM4</name>
<keyword evidence="6 7" id="KW-0503">Monooxygenase</keyword>
<dbReference type="InterPro" id="IPR036396">
    <property type="entry name" value="Cyt_P450_sf"/>
</dbReference>
<dbReference type="PRINTS" id="PR00359">
    <property type="entry name" value="BP450"/>
</dbReference>
<keyword evidence="4 7" id="KW-0560">Oxidoreductase</keyword>
<keyword evidence="3 7" id="KW-0479">Metal-binding</keyword>
<evidence type="ECO:0000313" key="9">
    <source>
        <dbReference type="Proteomes" id="UP001139384"/>
    </source>
</evidence>
<dbReference type="InterPro" id="IPR002397">
    <property type="entry name" value="Cyt_P450_B"/>
</dbReference>
<evidence type="ECO:0000256" key="1">
    <source>
        <dbReference type="ARBA" id="ARBA00010617"/>
    </source>
</evidence>